<comment type="caution">
    <text evidence="4">The sequence shown here is derived from an EMBL/GenBank/DDBJ whole genome shotgun (WGS) entry which is preliminary data.</text>
</comment>
<evidence type="ECO:0000313" key="4">
    <source>
        <dbReference type="EMBL" id="MDF2094681.1"/>
    </source>
</evidence>
<dbReference type="InterPro" id="IPR036388">
    <property type="entry name" value="WH-like_DNA-bd_sf"/>
</dbReference>
<feature type="domain" description="Smf/DprA SLOG" evidence="2">
    <location>
        <begin position="84"/>
        <end position="290"/>
    </location>
</feature>
<accession>A0ABT5YIB8</accession>
<dbReference type="Proteomes" id="UP001215503">
    <property type="component" value="Unassembled WGS sequence"/>
</dbReference>
<dbReference type="Pfam" id="PF21102">
    <property type="entry name" value="DprA_N"/>
    <property type="match status" value="1"/>
</dbReference>
<sequence length="378" mass="40054">MMAITTACGLSEAERLARLQLARTENVGPVTFRQLLQRYGSADAALEALPELARRGGRRRPVRLCRREAATREMERLAEIGAQLLIYGDGDFPPPLAAVSDAPPTLSLQGRRDLLDRPALAVVGARNASSSGRSLARHLARDLAAEGLLIISGLARGIDAAAHEGALDDGTAAVLAGGIDCIYPPQNEALHQAIADQGLLLAELAPGTEPQARHFPRRNRIISGLSRGVLVVEAAPRSGSLITARLAAEQGREVLAVPGSPLDPRARGCNDLLRQGATLVETADDVLQALAGPLTPLREAPPVNFELPELEETDKNAADAAHRELRELLSPTAVSVDELLRQCQFSGPTVSLALLEMELAGLIERRPGNRVALAAEPG</sequence>
<evidence type="ECO:0000256" key="1">
    <source>
        <dbReference type="ARBA" id="ARBA00006525"/>
    </source>
</evidence>
<organism evidence="4 5">
    <name type="scientific">Aquibaculum arenosum</name>
    <dbReference type="NCBI Taxonomy" id="3032591"/>
    <lineage>
        <taxon>Bacteria</taxon>
        <taxon>Pseudomonadati</taxon>
        <taxon>Pseudomonadota</taxon>
        <taxon>Alphaproteobacteria</taxon>
        <taxon>Rhodospirillales</taxon>
        <taxon>Rhodovibrionaceae</taxon>
        <taxon>Aquibaculum</taxon>
    </lineage>
</organism>
<dbReference type="NCBIfam" id="TIGR00732">
    <property type="entry name" value="dprA"/>
    <property type="match status" value="1"/>
</dbReference>
<protein>
    <submittedName>
        <fullName evidence="4">DNA-processing protein DprA</fullName>
    </submittedName>
</protein>
<dbReference type="Gene3D" id="3.40.50.450">
    <property type="match status" value="1"/>
</dbReference>
<dbReference type="Pfam" id="PF02481">
    <property type="entry name" value="DNA_processg_A"/>
    <property type="match status" value="1"/>
</dbReference>
<evidence type="ECO:0000259" key="2">
    <source>
        <dbReference type="Pfam" id="PF02481"/>
    </source>
</evidence>
<dbReference type="InterPro" id="IPR057666">
    <property type="entry name" value="DrpA_SLOG"/>
</dbReference>
<gene>
    <name evidence="4" type="primary">dprA</name>
    <name evidence="4" type="ORF">P2G67_01670</name>
</gene>
<comment type="similarity">
    <text evidence="1">Belongs to the DprA/Smf family.</text>
</comment>
<dbReference type="SUPFAM" id="SSF46785">
    <property type="entry name" value="Winged helix' DNA-binding domain"/>
    <property type="match status" value="1"/>
</dbReference>
<proteinExistence type="inferred from homology"/>
<dbReference type="EMBL" id="JARHUD010000001">
    <property type="protein sequence ID" value="MDF2094681.1"/>
    <property type="molecule type" value="Genomic_DNA"/>
</dbReference>
<dbReference type="PANTHER" id="PTHR43022">
    <property type="entry name" value="PROTEIN SMF"/>
    <property type="match status" value="1"/>
</dbReference>
<dbReference type="Pfam" id="PF17782">
    <property type="entry name" value="WHD_DprA"/>
    <property type="match status" value="1"/>
</dbReference>
<reference evidence="4 5" key="1">
    <citation type="submission" date="2023-03" db="EMBL/GenBank/DDBJ databases">
        <title>Fodinicurvata sp. CAU 1616 isolated from sea sendiment.</title>
        <authorList>
            <person name="Kim W."/>
        </authorList>
    </citation>
    <scope>NUCLEOTIDE SEQUENCE [LARGE SCALE GENOMIC DNA]</scope>
    <source>
        <strain evidence="4 5">CAU 1616</strain>
    </source>
</reference>
<dbReference type="InterPro" id="IPR036390">
    <property type="entry name" value="WH_DNA-bd_sf"/>
</dbReference>
<name>A0ABT5YIB8_9PROT</name>
<feature type="domain" description="DprA winged helix" evidence="3">
    <location>
        <begin position="314"/>
        <end position="369"/>
    </location>
</feature>
<dbReference type="SUPFAM" id="SSF102405">
    <property type="entry name" value="MCP/YpsA-like"/>
    <property type="match status" value="1"/>
</dbReference>
<dbReference type="InterPro" id="IPR003488">
    <property type="entry name" value="DprA"/>
</dbReference>
<dbReference type="InterPro" id="IPR041614">
    <property type="entry name" value="DprA_WH"/>
</dbReference>
<dbReference type="PANTHER" id="PTHR43022:SF1">
    <property type="entry name" value="PROTEIN SMF"/>
    <property type="match status" value="1"/>
</dbReference>
<evidence type="ECO:0000313" key="5">
    <source>
        <dbReference type="Proteomes" id="UP001215503"/>
    </source>
</evidence>
<dbReference type="Gene3D" id="1.10.10.10">
    <property type="entry name" value="Winged helix-like DNA-binding domain superfamily/Winged helix DNA-binding domain"/>
    <property type="match status" value="1"/>
</dbReference>
<keyword evidence="5" id="KW-1185">Reference proteome</keyword>
<evidence type="ECO:0000259" key="3">
    <source>
        <dbReference type="Pfam" id="PF17782"/>
    </source>
</evidence>